<organism evidence="4">
    <name type="scientific">Thelazia callipaeda</name>
    <name type="common">Oriental eyeworm</name>
    <name type="synonym">Parasitic nematode</name>
    <dbReference type="NCBI Taxonomy" id="103827"/>
    <lineage>
        <taxon>Eukaryota</taxon>
        <taxon>Metazoa</taxon>
        <taxon>Ecdysozoa</taxon>
        <taxon>Nematoda</taxon>
        <taxon>Chromadorea</taxon>
        <taxon>Rhabditida</taxon>
        <taxon>Spirurina</taxon>
        <taxon>Spiruromorpha</taxon>
        <taxon>Thelazioidea</taxon>
        <taxon>Thelaziidae</taxon>
        <taxon>Thelazia</taxon>
    </lineage>
</organism>
<keyword evidence="1" id="KW-0175">Coiled coil</keyword>
<dbReference type="OMA" id="DVRHMIY"/>
<evidence type="ECO:0000313" key="3">
    <source>
        <dbReference type="Proteomes" id="UP000276776"/>
    </source>
</evidence>
<name>A0A0N5CKN8_THECL</name>
<feature type="coiled-coil region" evidence="1">
    <location>
        <begin position="132"/>
        <end position="159"/>
    </location>
</feature>
<dbReference type="InterPro" id="IPR027267">
    <property type="entry name" value="AH/BAR_dom_sf"/>
</dbReference>
<evidence type="ECO:0000256" key="1">
    <source>
        <dbReference type="SAM" id="Coils"/>
    </source>
</evidence>
<gene>
    <name evidence="2" type="ORF">TCLT_LOCUS646</name>
</gene>
<dbReference type="AlphaFoldDB" id="A0A0N5CKN8"/>
<evidence type="ECO:0000313" key="4">
    <source>
        <dbReference type="WBParaSite" id="TCLT_0000064501-mRNA-1"/>
    </source>
</evidence>
<dbReference type="EMBL" id="UYYF01000053">
    <property type="protein sequence ID" value="VDM95694.1"/>
    <property type="molecule type" value="Genomic_DNA"/>
</dbReference>
<sequence>ATLYRHSCSALPSVDNRNTSYIRSAGTEQTDRPLRRCRTTSFGKLSHFFQTGGSSSINSALSDLSITGKLIVKIAESQQRGIESLAQWARNTDNAAIYDVVKNSKRLYEMLTVKELEFARHYDRSLKQLKKITDSERAVENAEKDVADLEEKERKLTKEIEKGISFFKQRRGGDVYLLKQKLEEVKIAKARAERFLSDFRAEMEVIKMYRFRDGMQGIADAYQNLAKSCQAIFNCQREIVEMVPAVSNQDVRSMIYRGTSLTRDRVEDLRRFLEHDITRSVNNSWSNIASHSNRRRSEPLHFVHRLHLDSPPPPYADSVISRKENSLQDREVPIKLISEVYLN</sequence>
<proteinExistence type="predicted"/>
<accession>A0A0N5CKN8</accession>
<dbReference type="Proteomes" id="UP000276776">
    <property type="component" value="Unassembled WGS sequence"/>
</dbReference>
<keyword evidence="3" id="KW-1185">Reference proteome</keyword>
<dbReference type="Gene3D" id="1.20.1270.60">
    <property type="entry name" value="Arfaptin homology (AH) domain/BAR domain"/>
    <property type="match status" value="1"/>
</dbReference>
<dbReference type="WBParaSite" id="TCLT_0000064501-mRNA-1">
    <property type="protein sequence ID" value="TCLT_0000064501-mRNA-1"/>
    <property type="gene ID" value="TCLT_0000064501"/>
</dbReference>
<evidence type="ECO:0000313" key="2">
    <source>
        <dbReference type="EMBL" id="VDM95694.1"/>
    </source>
</evidence>
<dbReference type="OrthoDB" id="5803434at2759"/>
<reference evidence="2 3" key="2">
    <citation type="submission" date="2018-11" db="EMBL/GenBank/DDBJ databases">
        <authorList>
            <consortium name="Pathogen Informatics"/>
        </authorList>
    </citation>
    <scope>NUCLEOTIDE SEQUENCE [LARGE SCALE GENOMIC DNA]</scope>
</reference>
<dbReference type="STRING" id="103827.A0A0N5CKN8"/>
<protein>
    <submittedName>
        <fullName evidence="4">F-BAR domain-containing protein</fullName>
    </submittedName>
</protein>
<reference evidence="4" key="1">
    <citation type="submission" date="2017-02" db="UniProtKB">
        <authorList>
            <consortium name="WormBaseParasite"/>
        </authorList>
    </citation>
    <scope>IDENTIFICATION</scope>
</reference>